<keyword evidence="2" id="KW-0255">Endonuclease</keyword>
<dbReference type="GO" id="GO:0004519">
    <property type="term" value="F:endonuclease activity"/>
    <property type="evidence" value="ECO:0007669"/>
    <property type="project" value="UniProtKB-KW"/>
</dbReference>
<keyword evidence="3" id="KW-1185">Reference proteome</keyword>
<keyword evidence="2" id="KW-0378">Hydrolase</keyword>
<keyword evidence="2" id="KW-0548">Nucleotidyltransferase</keyword>
<dbReference type="GO" id="GO:0003964">
    <property type="term" value="F:RNA-directed DNA polymerase activity"/>
    <property type="evidence" value="ECO:0007669"/>
    <property type="project" value="UniProtKB-KW"/>
</dbReference>
<dbReference type="EMBL" id="JTDY01006159">
    <property type="protein sequence ID" value="KOB66235.1"/>
    <property type="molecule type" value="Genomic_DNA"/>
</dbReference>
<name>A0A0L7KT03_OPEBR</name>
<evidence type="ECO:0000256" key="1">
    <source>
        <dbReference type="SAM" id="MobiDB-lite"/>
    </source>
</evidence>
<sequence>MRALGVEVCTDGHPLQIYAVYKLPGEKLGAADLAKLLRASPSAVIIVAGDWNCEHPSWNANISNPDGGRLRRQADTRGYDKHVGRLVGMVRGAHAKLLPILHSNLPLRTKILIYKIRLKYVAPAWYPFLKKSNRITKEMPLTCANCDGAHTANNKSCPARNKRAGTAAITTSTITHRDRSRSGAKPPAATTPTPTQARLEAAGVSLMAPANPPTSRSDPVPKRKKKLKKRPNRETDFDSDAPVLARTLQTAPRNETPAAAPSSPAPPAQGHPMTRGRNPRPPLPQSTRPSAHQHHEYDSTPDRPPE</sequence>
<gene>
    <name evidence="2" type="ORF">OBRU01_21532</name>
</gene>
<dbReference type="InterPro" id="IPR036691">
    <property type="entry name" value="Endo/exonu/phosph_ase_sf"/>
</dbReference>
<dbReference type="Proteomes" id="UP000037510">
    <property type="component" value="Unassembled WGS sequence"/>
</dbReference>
<feature type="compositionally biased region" description="Basic and acidic residues" evidence="1">
    <location>
        <begin position="293"/>
        <end position="306"/>
    </location>
</feature>
<accession>A0A0L7KT03</accession>
<feature type="compositionally biased region" description="Low complexity" evidence="1">
    <location>
        <begin position="184"/>
        <end position="197"/>
    </location>
</feature>
<keyword evidence="2" id="KW-0808">Transferase</keyword>
<dbReference type="SUPFAM" id="SSF56219">
    <property type="entry name" value="DNase I-like"/>
    <property type="match status" value="1"/>
</dbReference>
<evidence type="ECO:0000313" key="3">
    <source>
        <dbReference type="Proteomes" id="UP000037510"/>
    </source>
</evidence>
<reference evidence="2 3" key="1">
    <citation type="journal article" date="2015" name="Genome Biol. Evol.">
        <title>The genome of winter moth (Operophtera brumata) provides a genomic perspective on sexual dimorphism and phenology.</title>
        <authorList>
            <person name="Derks M.F."/>
            <person name="Smit S."/>
            <person name="Salis L."/>
            <person name="Schijlen E."/>
            <person name="Bossers A."/>
            <person name="Mateman C."/>
            <person name="Pijl A.S."/>
            <person name="de Ridder D."/>
            <person name="Groenen M.A."/>
            <person name="Visser M.E."/>
            <person name="Megens H.J."/>
        </authorList>
    </citation>
    <scope>NUCLEOTIDE SEQUENCE [LARGE SCALE GENOMIC DNA]</scope>
    <source>
        <strain evidence="2">WM2013NL</strain>
        <tissue evidence="2">Head and thorax</tissue>
    </source>
</reference>
<evidence type="ECO:0000313" key="2">
    <source>
        <dbReference type="EMBL" id="KOB66235.1"/>
    </source>
</evidence>
<dbReference type="Gene3D" id="3.60.10.10">
    <property type="entry name" value="Endonuclease/exonuclease/phosphatase"/>
    <property type="match status" value="1"/>
</dbReference>
<feature type="region of interest" description="Disordered" evidence="1">
    <location>
        <begin position="151"/>
        <end position="306"/>
    </location>
</feature>
<comment type="caution">
    <text evidence="2">The sequence shown here is derived from an EMBL/GenBank/DDBJ whole genome shotgun (WGS) entry which is preliminary data.</text>
</comment>
<keyword evidence="2" id="KW-0695">RNA-directed DNA polymerase</keyword>
<feature type="compositionally biased region" description="Basic residues" evidence="1">
    <location>
        <begin position="222"/>
        <end position="231"/>
    </location>
</feature>
<keyword evidence="2" id="KW-0540">Nuclease</keyword>
<organism evidence="2 3">
    <name type="scientific">Operophtera brumata</name>
    <name type="common">Winter moth</name>
    <name type="synonym">Phalaena brumata</name>
    <dbReference type="NCBI Taxonomy" id="104452"/>
    <lineage>
        <taxon>Eukaryota</taxon>
        <taxon>Metazoa</taxon>
        <taxon>Ecdysozoa</taxon>
        <taxon>Arthropoda</taxon>
        <taxon>Hexapoda</taxon>
        <taxon>Insecta</taxon>
        <taxon>Pterygota</taxon>
        <taxon>Neoptera</taxon>
        <taxon>Endopterygota</taxon>
        <taxon>Lepidoptera</taxon>
        <taxon>Glossata</taxon>
        <taxon>Ditrysia</taxon>
        <taxon>Geometroidea</taxon>
        <taxon>Geometridae</taxon>
        <taxon>Larentiinae</taxon>
        <taxon>Operophtera</taxon>
    </lineage>
</organism>
<protein>
    <submittedName>
        <fullName evidence="2">Putative endonuclease and reverse transcriptase-like protein</fullName>
    </submittedName>
</protein>
<proteinExistence type="predicted"/>
<dbReference type="AlphaFoldDB" id="A0A0L7KT03"/>